<dbReference type="GO" id="GO:0006281">
    <property type="term" value="P:DNA repair"/>
    <property type="evidence" value="ECO:0007669"/>
    <property type="project" value="InterPro"/>
</dbReference>
<evidence type="ECO:0000259" key="8">
    <source>
        <dbReference type="Pfam" id="PF17768"/>
    </source>
</evidence>
<dbReference type="Pfam" id="PF02272">
    <property type="entry name" value="DHHA1"/>
    <property type="match status" value="1"/>
</dbReference>
<evidence type="ECO:0000256" key="1">
    <source>
        <dbReference type="ARBA" id="ARBA00005915"/>
    </source>
</evidence>
<dbReference type="SUPFAM" id="SSF64182">
    <property type="entry name" value="DHH phosphoesterases"/>
    <property type="match status" value="1"/>
</dbReference>
<dbReference type="InterPro" id="IPR041122">
    <property type="entry name" value="RecJ_OB"/>
</dbReference>
<keyword evidence="4" id="KW-0378">Hydrolase</keyword>
<keyword evidence="3" id="KW-0540">Nuclease</keyword>
<proteinExistence type="inferred from homology"/>
<dbReference type="GO" id="GO:0003676">
    <property type="term" value="F:nucleic acid binding"/>
    <property type="evidence" value="ECO:0007669"/>
    <property type="project" value="InterPro"/>
</dbReference>
<dbReference type="InterPro" id="IPR051673">
    <property type="entry name" value="SSDNA_exonuclease_RecJ"/>
</dbReference>
<dbReference type="Pfam" id="PF17768">
    <property type="entry name" value="RecJ_OB"/>
    <property type="match status" value="1"/>
</dbReference>
<dbReference type="AlphaFoldDB" id="A0A844GQ15"/>
<comment type="caution">
    <text evidence="9">The sequence shown here is derived from an EMBL/GenBank/DDBJ whole genome shotgun (WGS) entry which is preliminary data.</text>
</comment>
<evidence type="ECO:0000259" key="6">
    <source>
        <dbReference type="Pfam" id="PF01368"/>
    </source>
</evidence>
<dbReference type="InterPro" id="IPR001667">
    <property type="entry name" value="DDH_dom"/>
</dbReference>
<dbReference type="InterPro" id="IPR003156">
    <property type="entry name" value="DHHA1_dom"/>
</dbReference>
<dbReference type="InterPro" id="IPR038763">
    <property type="entry name" value="DHH_sf"/>
</dbReference>
<feature type="domain" description="DDH" evidence="6">
    <location>
        <begin position="85"/>
        <end position="235"/>
    </location>
</feature>
<feature type="domain" description="RecJ OB" evidence="8">
    <location>
        <begin position="468"/>
        <end position="568"/>
    </location>
</feature>
<dbReference type="Gene3D" id="3.90.1640.30">
    <property type="match status" value="1"/>
</dbReference>
<dbReference type="GO" id="GO:0008409">
    <property type="term" value="F:5'-3' exonuclease activity"/>
    <property type="evidence" value="ECO:0007669"/>
    <property type="project" value="InterPro"/>
</dbReference>
<sequence>MTHNLPRQRWKFYPSQPHIVTDIVKHFGVSPIMAQVIANRGIDDIDSAQAYITPETVNLPSPLAEFPDLPHSIQLLKDAIASGAKIAICGDYDADGMTSTALLIRALKHLEAKVDYAIPSRMKDGYGINERIVEEFKQEGVSLILTVDNGISAYNPIKRAKELGLKVIITDHHDLPEKLPPADAILNPKLLPETSPYYGLAGVGVAYVLGVCLAQSLGKLDGLTKSLLELYTIGTIADLAPLTGVNRRWLKRGLKLLPKSDILGIQALSKCAGLTEEKKQLHSDDIGFKLGPRVNAIGRLDDPQIVIELFTTDDEQIAITKALQCEQTNHTRQELCKQIEKEAIEIIETKPIKWQEDRVLLIINNHWHHGVIGIVASRLVERYGVPVFIGTYEDEEPSIIRGSARGIEEYNIFSALQYCDDLLKKYGGHKAAGGFSFEAKNLDLIHQRLKEFSYQCLLPEYLKPLIKIDTQITFEQITFKLLQEIESLYPWGIENKAPIFWTPQVEIKSERITKTGEHLQLFISDGTRELKAIAWRWAVYSPLPKIVDIAYKLKENEWQGEKSIQLELVGIRQNL</sequence>
<evidence type="ECO:0000256" key="4">
    <source>
        <dbReference type="ARBA" id="ARBA00022801"/>
    </source>
</evidence>
<comment type="similarity">
    <text evidence="1">Belongs to the RecJ family.</text>
</comment>
<protein>
    <recommendedName>
        <fullName evidence="2">Single-stranded-DNA-specific exonuclease RecJ</fullName>
    </recommendedName>
</protein>
<accession>A0A844GQ15</accession>
<dbReference type="PANTHER" id="PTHR30255">
    <property type="entry name" value="SINGLE-STRANDED-DNA-SPECIFIC EXONUCLEASE RECJ"/>
    <property type="match status" value="1"/>
</dbReference>
<feature type="domain" description="DHHA1" evidence="7">
    <location>
        <begin position="364"/>
        <end position="452"/>
    </location>
</feature>
<keyword evidence="5 9" id="KW-0269">Exonuclease</keyword>
<dbReference type="PANTHER" id="PTHR30255:SF2">
    <property type="entry name" value="SINGLE-STRANDED-DNA-SPECIFIC EXONUCLEASE RECJ"/>
    <property type="match status" value="1"/>
</dbReference>
<dbReference type="Pfam" id="PF01368">
    <property type="entry name" value="DHH"/>
    <property type="match status" value="1"/>
</dbReference>
<dbReference type="Gene3D" id="3.10.310.30">
    <property type="match status" value="1"/>
</dbReference>
<reference evidence="9 10" key="1">
    <citation type="submission" date="2019-11" db="EMBL/GenBank/DDBJ databases">
        <title>Isolation of a new High Light Tolerant Cyanobacteria.</title>
        <authorList>
            <person name="Dobson Z."/>
            <person name="Vaughn N."/>
            <person name="Vaughn M."/>
            <person name="Fromme P."/>
            <person name="Mazor Y."/>
        </authorList>
    </citation>
    <scope>NUCLEOTIDE SEQUENCE [LARGE SCALE GENOMIC DNA]</scope>
    <source>
        <strain evidence="9 10">0216</strain>
    </source>
</reference>
<dbReference type="EMBL" id="WMIA01000001">
    <property type="protein sequence ID" value="MTF37653.1"/>
    <property type="molecule type" value="Genomic_DNA"/>
</dbReference>
<evidence type="ECO:0000313" key="10">
    <source>
        <dbReference type="Proteomes" id="UP000437131"/>
    </source>
</evidence>
<evidence type="ECO:0000313" key="9">
    <source>
        <dbReference type="EMBL" id="MTF37653.1"/>
    </source>
</evidence>
<dbReference type="NCBIfam" id="TIGR00644">
    <property type="entry name" value="recJ"/>
    <property type="match status" value="1"/>
</dbReference>
<organism evidence="9 10">
    <name type="scientific">Cyanobacterium aponinum 0216</name>
    <dbReference type="NCBI Taxonomy" id="2676140"/>
    <lineage>
        <taxon>Bacteria</taxon>
        <taxon>Bacillati</taxon>
        <taxon>Cyanobacteriota</taxon>
        <taxon>Cyanophyceae</taxon>
        <taxon>Oscillatoriophycideae</taxon>
        <taxon>Chroococcales</taxon>
        <taxon>Geminocystaceae</taxon>
        <taxon>Cyanobacterium</taxon>
    </lineage>
</organism>
<evidence type="ECO:0000259" key="7">
    <source>
        <dbReference type="Pfam" id="PF02272"/>
    </source>
</evidence>
<evidence type="ECO:0000256" key="2">
    <source>
        <dbReference type="ARBA" id="ARBA00019841"/>
    </source>
</evidence>
<gene>
    <name evidence="9" type="primary">recJ</name>
    <name evidence="9" type="ORF">GGC33_01730</name>
</gene>
<name>A0A844GQ15_9CHRO</name>
<evidence type="ECO:0000256" key="3">
    <source>
        <dbReference type="ARBA" id="ARBA00022722"/>
    </source>
</evidence>
<dbReference type="RefSeq" id="WP_015218153.1">
    <property type="nucleotide sequence ID" value="NZ_WMIA01000001.1"/>
</dbReference>
<dbReference type="GO" id="GO:0006310">
    <property type="term" value="P:DNA recombination"/>
    <property type="evidence" value="ECO:0007669"/>
    <property type="project" value="InterPro"/>
</dbReference>
<dbReference type="Proteomes" id="UP000437131">
    <property type="component" value="Unassembled WGS sequence"/>
</dbReference>
<evidence type="ECO:0000256" key="5">
    <source>
        <dbReference type="ARBA" id="ARBA00022839"/>
    </source>
</evidence>
<dbReference type="InterPro" id="IPR004610">
    <property type="entry name" value="RecJ"/>
</dbReference>